<keyword evidence="3" id="KW-1185">Reference proteome</keyword>
<feature type="transmembrane region" description="Helical" evidence="1">
    <location>
        <begin position="28"/>
        <end position="49"/>
    </location>
</feature>
<protein>
    <submittedName>
        <fullName evidence="2">Uncharacterized protein</fullName>
    </submittedName>
</protein>
<evidence type="ECO:0000313" key="3">
    <source>
        <dbReference type="Proteomes" id="UP001597201"/>
    </source>
</evidence>
<organism evidence="2 3">
    <name type="scientific">Namhaeicola litoreus</name>
    <dbReference type="NCBI Taxonomy" id="1052145"/>
    <lineage>
        <taxon>Bacteria</taxon>
        <taxon>Pseudomonadati</taxon>
        <taxon>Bacteroidota</taxon>
        <taxon>Flavobacteriia</taxon>
        <taxon>Flavobacteriales</taxon>
        <taxon>Flavobacteriaceae</taxon>
        <taxon>Namhaeicola</taxon>
    </lineage>
</organism>
<dbReference type="EMBL" id="JBHTMY010000002">
    <property type="protein sequence ID" value="MFD1315261.1"/>
    <property type="molecule type" value="Genomic_DNA"/>
</dbReference>
<proteinExistence type="predicted"/>
<accession>A0ABW3Y0A8</accession>
<keyword evidence="1" id="KW-0812">Transmembrane</keyword>
<sequence length="57" mass="6120">MMSDSHSKAGFLGGTLFSAFFNVTVDDLVFTVVMAAVGAVVSFGVSVVMKRVFEQRE</sequence>
<gene>
    <name evidence="2" type="ORF">ACFQ39_06495</name>
</gene>
<reference evidence="3" key="1">
    <citation type="journal article" date="2019" name="Int. J. Syst. Evol. Microbiol.">
        <title>The Global Catalogue of Microorganisms (GCM) 10K type strain sequencing project: providing services to taxonomists for standard genome sequencing and annotation.</title>
        <authorList>
            <consortium name="The Broad Institute Genomics Platform"/>
            <consortium name="The Broad Institute Genome Sequencing Center for Infectious Disease"/>
            <person name="Wu L."/>
            <person name="Ma J."/>
        </authorList>
    </citation>
    <scope>NUCLEOTIDE SEQUENCE [LARGE SCALE GENOMIC DNA]</scope>
    <source>
        <strain evidence="3">CCUG 61485</strain>
    </source>
</reference>
<evidence type="ECO:0000313" key="2">
    <source>
        <dbReference type="EMBL" id="MFD1315261.1"/>
    </source>
</evidence>
<keyword evidence="1" id="KW-0472">Membrane</keyword>
<dbReference type="RefSeq" id="WP_377177239.1">
    <property type="nucleotide sequence ID" value="NZ_JBHTMY010000002.1"/>
</dbReference>
<dbReference type="Proteomes" id="UP001597201">
    <property type="component" value="Unassembled WGS sequence"/>
</dbReference>
<keyword evidence="1" id="KW-1133">Transmembrane helix</keyword>
<evidence type="ECO:0000256" key="1">
    <source>
        <dbReference type="SAM" id="Phobius"/>
    </source>
</evidence>
<comment type="caution">
    <text evidence="2">The sequence shown here is derived from an EMBL/GenBank/DDBJ whole genome shotgun (WGS) entry which is preliminary data.</text>
</comment>
<name>A0ABW3Y0A8_9FLAO</name>